<dbReference type="InterPro" id="IPR005625">
    <property type="entry name" value="PepSY-ass_TM"/>
</dbReference>
<comment type="caution">
    <text evidence="2">The sequence shown here is derived from an EMBL/GenBank/DDBJ whole genome shotgun (WGS) entry which is preliminary data.</text>
</comment>
<dbReference type="Proteomes" id="UP001236507">
    <property type="component" value="Unassembled WGS sequence"/>
</dbReference>
<protein>
    <submittedName>
        <fullName evidence="2">PepSY-associated TM helix domain-containing protein</fullName>
    </submittedName>
</protein>
<dbReference type="Pfam" id="PF03929">
    <property type="entry name" value="PepSY_TM"/>
    <property type="match status" value="1"/>
</dbReference>
<feature type="transmembrane region" description="Helical" evidence="1">
    <location>
        <begin position="360"/>
        <end position="381"/>
    </location>
</feature>
<evidence type="ECO:0000313" key="2">
    <source>
        <dbReference type="EMBL" id="MDI9859754.1"/>
    </source>
</evidence>
<dbReference type="EMBL" id="JASHIF010000009">
    <property type="protein sequence ID" value="MDI9859754.1"/>
    <property type="molecule type" value="Genomic_DNA"/>
</dbReference>
<name>A0ABT6Y857_9BACT</name>
<keyword evidence="1" id="KW-0472">Membrane</keyword>
<reference evidence="2 3" key="1">
    <citation type="submission" date="2023-05" db="EMBL/GenBank/DDBJ databases">
        <title>Novel species of genus Flectobacillus isolated from stream in China.</title>
        <authorList>
            <person name="Lu H."/>
        </authorList>
    </citation>
    <scope>NUCLEOTIDE SEQUENCE [LARGE SCALE GENOMIC DNA]</scope>
    <source>
        <strain evidence="2 3">KCTC 42575</strain>
    </source>
</reference>
<keyword evidence="1" id="KW-1133">Transmembrane helix</keyword>
<keyword evidence="3" id="KW-1185">Reference proteome</keyword>
<sequence length="403" mass="47084">MSFKKTIGKLHLWLGLSTGIIVFIVSITGAMYVFKEEIQGIIRKGYIYHKEPNISHKHTLPIRKMEALVNQQTHEKYPLHWVEIPLNKAQSYKFVYHESNKKGWHYFDRLVIYKTAYVNPFTGKVLAVFDEKNGFFNIVKFIHWSLLLRNDWGKYIVGIPVLIFIVSLISGIILWWPKNKSAAKQRFWFSWKNVKNWRRKNYDLHNVLGFYASFFALIIAMTGIFYSFFAVKALIYFTFSGGQTKYPDFSNYKTSAPIEQRSAQTIDRISQQVEQRFPHAYGYRIDLGQEHLDDHKHESLSVFVKELSYSYHKNHNLIFDENSGKLLYVHKHQDKNLGEKAIAANYDVHVGSIFGIWSKILAFVVSLISASLPVSGFLIWWGRRKKKNVTSSKKQILTETVTH</sequence>
<proteinExistence type="predicted"/>
<feature type="transmembrane region" description="Helical" evidence="1">
    <location>
        <begin position="155"/>
        <end position="176"/>
    </location>
</feature>
<evidence type="ECO:0000256" key="1">
    <source>
        <dbReference type="SAM" id="Phobius"/>
    </source>
</evidence>
<dbReference type="RefSeq" id="WP_283344634.1">
    <property type="nucleotide sequence ID" value="NZ_JASHIF010000009.1"/>
</dbReference>
<gene>
    <name evidence="2" type="ORF">QM524_11090</name>
</gene>
<evidence type="ECO:0000313" key="3">
    <source>
        <dbReference type="Proteomes" id="UP001236507"/>
    </source>
</evidence>
<feature type="transmembrane region" description="Helical" evidence="1">
    <location>
        <begin position="12"/>
        <end position="34"/>
    </location>
</feature>
<organism evidence="2 3">
    <name type="scientific">Flectobacillus roseus</name>
    <dbReference type="NCBI Taxonomy" id="502259"/>
    <lineage>
        <taxon>Bacteria</taxon>
        <taxon>Pseudomonadati</taxon>
        <taxon>Bacteroidota</taxon>
        <taxon>Cytophagia</taxon>
        <taxon>Cytophagales</taxon>
        <taxon>Flectobacillaceae</taxon>
        <taxon>Flectobacillus</taxon>
    </lineage>
</organism>
<feature type="transmembrane region" description="Helical" evidence="1">
    <location>
        <begin position="208"/>
        <end position="229"/>
    </location>
</feature>
<accession>A0ABT6Y857</accession>
<dbReference type="PANTHER" id="PTHR34219">
    <property type="entry name" value="IRON-REGULATED INNER MEMBRANE PROTEIN-RELATED"/>
    <property type="match status" value="1"/>
</dbReference>
<keyword evidence="1" id="KW-0812">Transmembrane</keyword>